<evidence type="ECO:0000313" key="3">
    <source>
        <dbReference type="Proteomes" id="UP001362899"/>
    </source>
</evidence>
<accession>A0AAV5RPH7</accession>
<dbReference type="Proteomes" id="UP001362899">
    <property type="component" value="Unassembled WGS sequence"/>
</dbReference>
<reference evidence="2 3" key="1">
    <citation type="journal article" date="2023" name="Elife">
        <title>Identification of key yeast species and microbe-microbe interactions impacting larval growth of Drosophila in the wild.</title>
        <authorList>
            <person name="Mure A."/>
            <person name="Sugiura Y."/>
            <person name="Maeda R."/>
            <person name="Honda K."/>
            <person name="Sakurai N."/>
            <person name="Takahashi Y."/>
            <person name="Watada M."/>
            <person name="Katoh T."/>
            <person name="Gotoh A."/>
            <person name="Gotoh Y."/>
            <person name="Taniguchi I."/>
            <person name="Nakamura K."/>
            <person name="Hayashi T."/>
            <person name="Katayama T."/>
            <person name="Uemura T."/>
            <person name="Hattori Y."/>
        </authorList>
    </citation>
    <scope>NUCLEOTIDE SEQUENCE [LARGE SCALE GENOMIC DNA]</scope>
    <source>
        <strain evidence="2 3">SB-73</strain>
    </source>
</reference>
<evidence type="ECO:0000313" key="2">
    <source>
        <dbReference type="EMBL" id="GMM52822.1"/>
    </source>
</evidence>
<keyword evidence="3" id="KW-1185">Reference proteome</keyword>
<feature type="region of interest" description="Disordered" evidence="1">
    <location>
        <begin position="55"/>
        <end position="74"/>
    </location>
</feature>
<proteinExistence type="predicted"/>
<evidence type="ECO:0000256" key="1">
    <source>
        <dbReference type="SAM" id="MobiDB-lite"/>
    </source>
</evidence>
<dbReference type="EMBL" id="BTGC01000008">
    <property type="protein sequence ID" value="GMM52822.1"/>
    <property type="molecule type" value="Genomic_DNA"/>
</dbReference>
<name>A0AAV5RPH7_STABA</name>
<dbReference type="AlphaFoldDB" id="A0AAV5RPH7"/>
<gene>
    <name evidence="2" type="ORF">DASB73_037850</name>
</gene>
<organism evidence="2 3">
    <name type="scientific">Starmerella bacillaris</name>
    <name type="common">Yeast</name>
    <name type="synonym">Candida zemplinina</name>
    <dbReference type="NCBI Taxonomy" id="1247836"/>
    <lineage>
        <taxon>Eukaryota</taxon>
        <taxon>Fungi</taxon>
        <taxon>Dikarya</taxon>
        <taxon>Ascomycota</taxon>
        <taxon>Saccharomycotina</taxon>
        <taxon>Dipodascomycetes</taxon>
        <taxon>Dipodascales</taxon>
        <taxon>Trichomonascaceae</taxon>
        <taxon>Starmerella</taxon>
    </lineage>
</organism>
<comment type="caution">
    <text evidence="2">The sequence shown here is derived from an EMBL/GenBank/DDBJ whole genome shotgun (WGS) entry which is preliminary data.</text>
</comment>
<protein>
    <submittedName>
        <fullName evidence="2">Uncharacterized protein</fullName>
    </submittedName>
</protein>
<sequence>MYRPPNPIRTRHSYIDIVPSPSSIDLPSTYAANKVRFHERCSNLRSVPQLSAPDFINHCSESSDSEPEQNQTTTSDDLFAEDLGQGDILWVDPVFFPGKIPLQGRRRLIDLQVRSAAMNGTLDDPENLEKLSKLAKIGRLERNPVKFTDSSGNSTTKPRQRKYKQIQTLTDEEFIKVKPRMPKTVPSYPSCECKQIRTALKYKDVVFEDDLLQSQLNWTDTEIKNQRKVLPLGFNRSDDAISIFVSEEEPEFELSLILLPHEPENKIIMTFYDIARLIEFIFNIQRVGAFCTHLKRCLLSLGCPVLPKGDPIWERISLLSRPHASWGAHVTMIVPFTQMIETFKLVLTRSGVNVVQL</sequence>